<evidence type="ECO:0000256" key="6">
    <source>
        <dbReference type="SAM" id="MobiDB-lite"/>
    </source>
</evidence>
<dbReference type="Proteomes" id="UP000079169">
    <property type="component" value="Unplaced"/>
</dbReference>
<dbReference type="STRING" id="121845.A0A1S3D7B6"/>
<dbReference type="InterPro" id="IPR001436">
    <property type="entry name" value="Alpha-crystallin/sHSP_animal"/>
</dbReference>
<dbReference type="SUPFAM" id="SSF49764">
    <property type="entry name" value="HSP20-like chaperones"/>
    <property type="match status" value="1"/>
</dbReference>
<dbReference type="GO" id="GO:0051082">
    <property type="term" value="F:unfolded protein binding"/>
    <property type="evidence" value="ECO:0007669"/>
    <property type="project" value="TreeGrafter"/>
</dbReference>
<evidence type="ECO:0000259" key="7">
    <source>
        <dbReference type="PROSITE" id="PS01031"/>
    </source>
</evidence>
<evidence type="ECO:0000313" key="8">
    <source>
        <dbReference type="Proteomes" id="UP000079169"/>
    </source>
</evidence>
<dbReference type="GeneID" id="103512951"/>
<dbReference type="OMA" id="WENMERA"/>
<evidence type="ECO:0000256" key="2">
    <source>
        <dbReference type="PIRNR" id="PIRNR036514"/>
    </source>
</evidence>
<feature type="domain" description="SHSP" evidence="7">
    <location>
        <begin position="56"/>
        <end position="167"/>
    </location>
</feature>
<dbReference type="PRINTS" id="PR00299">
    <property type="entry name" value="ACRYSTALLIN"/>
</dbReference>
<name>A0A1S3D7B6_DIACI</name>
<dbReference type="Pfam" id="PF00011">
    <property type="entry name" value="HSP20"/>
    <property type="match status" value="1"/>
</dbReference>
<comment type="similarity">
    <text evidence="2 4 5">Belongs to the small heat shock protein (HSP20) family.</text>
</comment>
<dbReference type="InterPro" id="IPR002068">
    <property type="entry name" value="A-crystallin/Hsp20_dom"/>
</dbReference>
<dbReference type="GO" id="GO:0009408">
    <property type="term" value="P:response to heat"/>
    <property type="evidence" value="ECO:0007669"/>
    <property type="project" value="UniProtKB-ARBA"/>
</dbReference>
<dbReference type="Gene3D" id="2.60.40.790">
    <property type="match status" value="1"/>
</dbReference>
<dbReference type="KEGG" id="dci:103512951"/>
<feature type="binding site" evidence="3">
    <location>
        <position position="111"/>
    </location>
    <ligand>
        <name>Zn(2+)</name>
        <dbReference type="ChEBI" id="CHEBI:29105"/>
        <label>1</label>
    </ligand>
</feature>
<dbReference type="PROSITE" id="PS01031">
    <property type="entry name" value="SHSP"/>
    <property type="match status" value="1"/>
</dbReference>
<sequence>MSLIPYLLNELEDLAHPNIYDQHFGLGYHPHDLLQHFPTPRILSVPLRSGYVRPWRHVLENESGVSNFGLDKEGLKVNLDVQQFKPEEIDVKVVDDFIVVHAKHEERSDQHGFISREFTRRYRIPDSVDAQAIASKLSSDGILSIQAPKKATKEGAGERSIPVVQTNQPAVKQGNKNGGKAASGEKMES</sequence>
<keyword evidence="1" id="KW-0346">Stress response</keyword>
<dbReference type="GO" id="GO:0046872">
    <property type="term" value="F:metal ion binding"/>
    <property type="evidence" value="ECO:0007669"/>
    <property type="project" value="UniProtKB-KW"/>
</dbReference>
<dbReference type="RefSeq" id="XP_008475973.1">
    <property type="nucleotide sequence ID" value="XM_008477751.2"/>
</dbReference>
<evidence type="ECO:0000256" key="5">
    <source>
        <dbReference type="RuleBase" id="RU003616"/>
    </source>
</evidence>
<accession>A0A1S3D7B6</accession>
<protein>
    <submittedName>
        <fullName evidence="9">Alpha-crystallin A chain-like</fullName>
    </submittedName>
</protein>
<proteinExistence type="inferred from homology"/>
<feature type="binding site" evidence="3">
    <location>
        <position position="106"/>
    </location>
    <ligand>
        <name>Zn(2+)</name>
        <dbReference type="ChEBI" id="CHEBI:29105"/>
        <label>1</label>
    </ligand>
</feature>
<dbReference type="PANTHER" id="PTHR45640">
    <property type="entry name" value="HEAT SHOCK PROTEIN HSP-12.2-RELATED"/>
    <property type="match status" value="1"/>
</dbReference>
<dbReference type="GO" id="GO:0005737">
    <property type="term" value="C:cytoplasm"/>
    <property type="evidence" value="ECO:0007669"/>
    <property type="project" value="TreeGrafter"/>
</dbReference>
<dbReference type="GO" id="GO:0042026">
    <property type="term" value="P:protein refolding"/>
    <property type="evidence" value="ECO:0007669"/>
    <property type="project" value="TreeGrafter"/>
</dbReference>
<feature type="binding site" evidence="3">
    <location>
        <position position="104"/>
    </location>
    <ligand>
        <name>Zn(2+)</name>
        <dbReference type="ChEBI" id="CHEBI:29105"/>
        <label>1</label>
    </ligand>
</feature>
<dbReference type="PIRSF" id="PIRSF036514">
    <property type="entry name" value="Sm_HSP_B1"/>
    <property type="match status" value="1"/>
</dbReference>
<dbReference type="InterPro" id="IPR008978">
    <property type="entry name" value="HSP20-like_chaperone"/>
</dbReference>
<evidence type="ECO:0000256" key="1">
    <source>
        <dbReference type="ARBA" id="ARBA00023016"/>
    </source>
</evidence>
<evidence type="ECO:0000256" key="4">
    <source>
        <dbReference type="PROSITE-ProRule" id="PRU00285"/>
    </source>
</evidence>
<dbReference type="PaxDb" id="121845-A0A1S3D7B6"/>
<dbReference type="InterPro" id="IPR055269">
    <property type="entry name" value="Alpha-crystallin/HSP_16"/>
</dbReference>
<feature type="region of interest" description="Disordered" evidence="6">
    <location>
        <begin position="148"/>
        <end position="189"/>
    </location>
</feature>
<keyword evidence="8" id="KW-1185">Reference proteome</keyword>
<keyword evidence="3" id="KW-0479">Metal-binding</keyword>
<dbReference type="PANTHER" id="PTHR45640:SF13">
    <property type="entry name" value="HEAT SHOCK PROTEIN 22-RELATED"/>
    <property type="match status" value="1"/>
</dbReference>
<keyword evidence="3" id="KW-0862">Zinc</keyword>
<evidence type="ECO:0000313" key="9">
    <source>
        <dbReference type="RefSeq" id="XP_008475973.1"/>
    </source>
</evidence>
<gene>
    <name evidence="9" type="primary">LOC103512951</name>
</gene>
<evidence type="ECO:0000256" key="3">
    <source>
        <dbReference type="PIRSR" id="PIRSR036514-1"/>
    </source>
</evidence>
<dbReference type="GO" id="GO:0005634">
    <property type="term" value="C:nucleus"/>
    <property type="evidence" value="ECO:0007669"/>
    <property type="project" value="TreeGrafter"/>
</dbReference>
<dbReference type="AlphaFoldDB" id="A0A1S3D7B6"/>
<dbReference type="CDD" id="cd06526">
    <property type="entry name" value="metazoan_ACD"/>
    <property type="match status" value="1"/>
</dbReference>
<dbReference type="OrthoDB" id="1431247at2759"/>
<reference evidence="9" key="1">
    <citation type="submission" date="2025-08" db="UniProtKB">
        <authorList>
            <consortium name="RefSeq"/>
        </authorList>
    </citation>
    <scope>IDENTIFICATION</scope>
</reference>
<organism evidence="8 9">
    <name type="scientific">Diaphorina citri</name>
    <name type="common">Asian citrus psyllid</name>
    <dbReference type="NCBI Taxonomy" id="121845"/>
    <lineage>
        <taxon>Eukaryota</taxon>
        <taxon>Metazoa</taxon>
        <taxon>Ecdysozoa</taxon>
        <taxon>Arthropoda</taxon>
        <taxon>Hexapoda</taxon>
        <taxon>Insecta</taxon>
        <taxon>Pterygota</taxon>
        <taxon>Neoptera</taxon>
        <taxon>Paraneoptera</taxon>
        <taxon>Hemiptera</taxon>
        <taxon>Sternorrhyncha</taxon>
        <taxon>Psylloidea</taxon>
        <taxon>Psyllidae</taxon>
        <taxon>Diaphorininae</taxon>
        <taxon>Diaphorina</taxon>
    </lineage>
</organism>